<dbReference type="InterPro" id="IPR003439">
    <property type="entry name" value="ABC_transporter-like_ATP-bd"/>
</dbReference>
<evidence type="ECO:0000259" key="8">
    <source>
        <dbReference type="PROSITE" id="PS50893"/>
    </source>
</evidence>
<dbReference type="CDD" id="cd03257">
    <property type="entry name" value="ABC_NikE_OppD_transporters"/>
    <property type="match status" value="1"/>
</dbReference>
<evidence type="ECO:0000256" key="7">
    <source>
        <dbReference type="ARBA" id="ARBA00023136"/>
    </source>
</evidence>
<keyword evidence="6 9" id="KW-0067">ATP-binding</keyword>
<dbReference type="Proteomes" id="UP000824175">
    <property type="component" value="Unassembled WGS sequence"/>
</dbReference>
<evidence type="ECO:0000256" key="6">
    <source>
        <dbReference type="ARBA" id="ARBA00022840"/>
    </source>
</evidence>
<dbReference type="PANTHER" id="PTHR43297">
    <property type="entry name" value="OLIGOPEPTIDE TRANSPORT ATP-BINDING PROTEIN APPD"/>
    <property type="match status" value="1"/>
</dbReference>
<accession>A0A9D1L020</accession>
<gene>
    <name evidence="9" type="ORF">IAD15_08910</name>
</gene>
<proteinExistence type="inferred from homology"/>
<feature type="domain" description="ABC transporter" evidence="8">
    <location>
        <begin position="1"/>
        <end position="230"/>
    </location>
</feature>
<dbReference type="AlphaFoldDB" id="A0A9D1L020"/>
<dbReference type="InterPro" id="IPR027417">
    <property type="entry name" value="P-loop_NTPase"/>
</dbReference>
<evidence type="ECO:0000313" key="9">
    <source>
        <dbReference type="EMBL" id="HIU14173.1"/>
    </source>
</evidence>
<reference evidence="9" key="2">
    <citation type="journal article" date="2021" name="PeerJ">
        <title>Extensive microbial diversity within the chicken gut microbiome revealed by metagenomics and culture.</title>
        <authorList>
            <person name="Gilroy R."/>
            <person name="Ravi A."/>
            <person name="Getino M."/>
            <person name="Pursley I."/>
            <person name="Horton D.L."/>
            <person name="Alikhan N.F."/>
            <person name="Baker D."/>
            <person name="Gharbi K."/>
            <person name="Hall N."/>
            <person name="Watson M."/>
            <person name="Adriaenssens E.M."/>
            <person name="Foster-Nyarko E."/>
            <person name="Jarju S."/>
            <person name="Secka A."/>
            <person name="Antonio M."/>
            <person name="Oren A."/>
            <person name="Chaudhuri R.R."/>
            <person name="La Ragione R."/>
            <person name="Hildebrand F."/>
            <person name="Pallen M.J."/>
        </authorList>
    </citation>
    <scope>NUCLEOTIDE SEQUENCE</scope>
    <source>
        <strain evidence="9">CHK195-11698</strain>
    </source>
</reference>
<dbReference type="PANTHER" id="PTHR43297:SF2">
    <property type="entry name" value="DIPEPTIDE TRANSPORT ATP-BINDING PROTEIN DPPD"/>
    <property type="match status" value="1"/>
</dbReference>
<organism evidence="9 10">
    <name type="scientific">Candidatus Fimiplasma intestinipullorum</name>
    <dbReference type="NCBI Taxonomy" id="2840825"/>
    <lineage>
        <taxon>Bacteria</taxon>
        <taxon>Bacillati</taxon>
        <taxon>Bacillota</taxon>
        <taxon>Clostridia</taxon>
        <taxon>Eubacteriales</taxon>
        <taxon>Candidatus Fimiplasma</taxon>
    </lineage>
</organism>
<comment type="subcellular location">
    <subcellularLocation>
        <location evidence="1">Cell membrane</location>
        <topology evidence="1">Peripheral membrane protein</topology>
    </subcellularLocation>
</comment>
<evidence type="ECO:0000256" key="1">
    <source>
        <dbReference type="ARBA" id="ARBA00004202"/>
    </source>
</evidence>
<dbReference type="SMART" id="SM00382">
    <property type="entry name" value="AAA"/>
    <property type="match status" value="1"/>
</dbReference>
<dbReference type="GO" id="GO:0005886">
    <property type="term" value="C:plasma membrane"/>
    <property type="evidence" value="ECO:0007669"/>
    <property type="project" value="UniProtKB-SubCell"/>
</dbReference>
<keyword evidence="4" id="KW-1003">Cell membrane</keyword>
<evidence type="ECO:0000256" key="5">
    <source>
        <dbReference type="ARBA" id="ARBA00022741"/>
    </source>
</evidence>
<dbReference type="Gene3D" id="3.40.50.300">
    <property type="entry name" value="P-loop containing nucleotide triphosphate hydrolases"/>
    <property type="match status" value="1"/>
</dbReference>
<evidence type="ECO:0000256" key="3">
    <source>
        <dbReference type="ARBA" id="ARBA00022448"/>
    </source>
</evidence>
<dbReference type="Pfam" id="PF00005">
    <property type="entry name" value="ABC_tran"/>
    <property type="match status" value="1"/>
</dbReference>
<dbReference type="GO" id="GO:0005524">
    <property type="term" value="F:ATP binding"/>
    <property type="evidence" value="ECO:0007669"/>
    <property type="project" value="UniProtKB-KW"/>
</dbReference>
<dbReference type="InterPro" id="IPR050388">
    <property type="entry name" value="ABC_Ni/Peptide_Import"/>
</dbReference>
<reference evidence="9" key="1">
    <citation type="submission" date="2020-10" db="EMBL/GenBank/DDBJ databases">
        <authorList>
            <person name="Gilroy R."/>
        </authorList>
    </citation>
    <scope>NUCLEOTIDE SEQUENCE</scope>
    <source>
        <strain evidence="9">CHK195-11698</strain>
    </source>
</reference>
<name>A0A9D1L020_9FIRM</name>
<evidence type="ECO:0000256" key="4">
    <source>
        <dbReference type="ARBA" id="ARBA00022475"/>
    </source>
</evidence>
<dbReference type="InterPro" id="IPR003593">
    <property type="entry name" value="AAA+_ATPase"/>
</dbReference>
<keyword evidence="5" id="KW-0547">Nucleotide-binding</keyword>
<dbReference type="GO" id="GO:0016887">
    <property type="term" value="F:ATP hydrolysis activity"/>
    <property type="evidence" value="ECO:0007669"/>
    <property type="project" value="InterPro"/>
</dbReference>
<evidence type="ECO:0000256" key="2">
    <source>
        <dbReference type="ARBA" id="ARBA00005417"/>
    </source>
</evidence>
<evidence type="ECO:0000313" key="10">
    <source>
        <dbReference type="Proteomes" id="UP000824175"/>
    </source>
</evidence>
<keyword evidence="7" id="KW-0472">Membrane</keyword>
<dbReference type="PROSITE" id="PS50893">
    <property type="entry name" value="ABC_TRANSPORTER_2"/>
    <property type="match status" value="1"/>
</dbReference>
<dbReference type="SUPFAM" id="SSF52540">
    <property type="entry name" value="P-loop containing nucleoside triphosphate hydrolases"/>
    <property type="match status" value="1"/>
</dbReference>
<comment type="similarity">
    <text evidence="2">Belongs to the ABC transporter superfamily.</text>
</comment>
<dbReference type="EMBL" id="DVMJ01000076">
    <property type="protein sequence ID" value="HIU14173.1"/>
    <property type="molecule type" value="Genomic_DNA"/>
</dbReference>
<sequence>MLHNIHFTLGKGKILGIAGESGSGKSTLLKACLGILDEQGNYRTGNILYQGQDLCQLSEKQWQKLRGKAIGMIFQNATASFCPVRRLGEQMIETLDKRDRRAAKQLALAWLEKLGYQDAEAIYQCYPAELSGGMNQRVAIALAMMSHPDLLLADEPTSALDNLLSQQVVMGLKALVQENHTSMIIVSQSLKVLVRLADELMILHEGKCIEYGKTETLLYFPCHPFTRQLIEAWKWSEWHETDAGH</sequence>
<comment type="caution">
    <text evidence="9">The sequence shown here is derived from an EMBL/GenBank/DDBJ whole genome shotgun (WGS) entry which is preliminary data.</text>
</comment>
<protein>
    <submittedName>
        <fullName evidence="9">ABC transporter ATP-binding protein</fullName>
    </submittedName>
</protein>
<keyword evidence="3" id="KW-0813">Transport</keyword>